<feature type="transmembrane region" description="Helical" evidence="1">
    <location>
        <begin position="33"/>
        <end position="57"/>
    </location>
</feature>
<accession>A0A0U1L2U4</accession>
<protein>
    <submittedName>
        <fullName evidence="2">Uncharacterized protein</fullName>
    </submittedName>
</protein>
<feature type="transmembrane region" description="Helical" evidence="1">
    <location>
        <begin position="78"/>
        <end position="100"/>
    </location>
</feature>
<dbReference type="Proteomes" id="UP000049855">
    <property type="component" value="Unassembled WGS sequence"/>
</dbReference>
<gene>
    <name evidence="2" type="ORF">SpAn4DRAFT_0474</name>
</gene>
<dbReference type="RefSeq" id="WP_021170015.1">
    <property type="nucleotide sequence ID" value="NZ_CTRP01000014.1"/>
</dbReference>
<feature type="transmembrane region" description="Helical" evidence="1">
    <location>
        <begin position="112"/>
        <end position="130"/>
    </location>
</feature>
<feature type="transmembrane region" description="Helical" evidence="1">
    <location>
        <begin position="287"/>
        <end position="306"/>
    </location>
</feature>
<keyword evidence="3" id="KW-1185">Reference proteome</keyword>
<feature type="transmembrane region" description="Helical" evidence="1">
    <location>
        <begin position="137"/>
        <end position="156"/>
    </location>
</feature>
<feature type="transmembrane region" description="Helical" evidence="1">
    <location>
        <begin position="312"/>
        <end position="333"/>
    </location>
</feature>
<feature type="transmembrane region" description="Helical" evidence="1">
    <location>
        <begin position="208"/>
        <end position="233"/>
    </location>
</feature>
<sequence>MGVILPALSLALVHIAGDNVAVVPAMASLIGQGIYSTVVLAYMIFGSIVAGTSAWIGTKSGHELTAVVKRLFGIRGKILLALAILAVSLPASALTGGYFAGQLLEHLTGLPYVVTVACCIMVCCLLAAGYGRELLIISNYAALLLIPAIGVMVFMLPDTFTTISFTNLLSLDYSGWALVLALIGYNAGGMHSVLVVEAGTYFAHKNYAGIYLAVLAKFFEGLFTLLLAHIVLLGGGYGFMPLSIVANQVFGSWLAAGFNSILVCILLNTMVPAMLVNAKQLSIITRVHFSSALALAGLLVWCGSLFSLELILMIMSVTGLLMIVFIGWIAYFLHKQGDNKLQ</sequence>
<keyword evidence="1" id="KW-0812">Transmembrane</keyword>
<evidence type="ECO:0000313" key="3">
    <source>
        <dbReference type="Proteomes" id="UP000049855"/>
    </source>
</evidence>
<reference evidence="3" key="1">
    <citation type="submission" date="2015-03" db="EMBL/GenBank/DDBJ databases">
        <authorList>
            <person name="Nijsse Bart"/>
        </authorList>
    </citation>
    <scope>NUCLEOTIDE SEQUENCE [LARGE SCALE GENOMIC DNA]</scope>
</reference>
<dbReference type="EMBL" id="CTRP01000014">
    <property type="protein sequence ID" value="CQR74012.1"/>
    <property type="molecule type" value="Genomic_DNA"/>
</dbReference>
<feature type="transmembrane region" description="Helical" evidence="1">
    <location>
        <begin position="253"/>
        <end position="275"/>
    </location>
</feature>
<keyword evidence="1" id="KW-0472">Membrane</keyword>
<keyword evidence="1" id="KW-1133">Transmembrane helix</keyword>
<dbReference type="AlphaFoldDB" id="A0A0U1L2U4"/>
<organism evidence="2 3">
    <name type="scientific">Sporomusa ovata</name>
    <dbReference type="NCBI Taxonomy" id="2378"/>
    <lineage>
        <taxon>Bacteria</taxon>
        <taxon>Bacillati</taxon>
        <taxon>Bacillota</taxon>
        <taxon>Negativicutes</taxon>
        <taxon>Selenomonadales</taxon>
        <taxon>Sporomusaceae</taxon>
        <taxon>Sporomusa</taxon>
    </lineage>
</organism>
<name>A0A0U1L2U4_9FIRM</name>
<evidence type="ECO:0000313" key="2">
    <source>
        <dbReference type="EMBL" id="CQR74012.1"/>
    </source>
</evidence>
<feature type="transmembrane region" description="Helical" evidence="1">
    <location>
        <begin position="176"/>
        <end position="196"/>
    </location>
</feature>
<evidence type="ECO:0000256" key="1">
    <source>
        <dbReference type="SAM" id="Phobius"/>
    </source>
</evidence>
<proteinExistence type="predicted"/>